<feature type="region of interest" description="Disordered" evidence="7">
    <location>
        <begin position="412"/>
        <end position="450"/>
    </location>
</feature>
<feature type="transmembrane region" description="Helical" evidence="8">
    <location>
        <begin position="84"/>
        <end position="102"/>
    </location>
</feature>
<keyword evidence="2" id="KW-0813">Transport</keyword>
<keyword evidence="3" id="KW-1003">Cell membrane</keyword>
<feature type="transmembrane region" description="Helical" evidence="8">
    <location>
        <begin position="375"/>
        <end position="393"/>
    </location>
</feature>
<organism evidence="10 11">
    <name type="scientific">Roseiconus nitratireducens</name>
    <dbReference type="NCBI Taxonomy" id="2605748"/>
    <lineage>
        <taxon>Bacteria</taxon>
        <taxon>Pseudomonadati</taxon>
        <taxon>Planctomycetota</taxon>
        <taxon>Planctomycetia</taxon>
        <taxon>Pirellulales</taxon>
        <taxon>Pirellulaceae</taxon>
        <taxon>Roseiconus</taxon>
    </lineage>
</organism>
<feature type="transmembrane region" description="Helical" evidence="8">
    <location>
        <begin position="245"/>
        <end position="266"/>
    </location>
</feature>
<feature type="transmembrane region" description="Helical" evidence="8">
    <location>
        <begin position="343"/>
        <end position="363"/>
    </location>
</feature>
<reference evidence="10 11" key="1">
    <citation type="submission" date="2019-08" db="EMBL/GenBank/DDBJ databases">
        <authorList>
            <person name="Dhanesh K."/>
            <person name="Kumar G."/>
            <person name="Sasikala C."/>
            <person name="Venkata Ramana C."/>
        </authorList>
    </citation>
    <scope>NUCLEOTIDE SEQUENCE [LARGE SCALE GENOMIC DNA]</scope>
    <source>
        <strain evidence="10 11">JC645</strain>
    </source>
</reference>
<evidence type="ECO:0000256" key="4">
    <source>
        <dbReference type="ARBA" id="ARBA00022692"/>
    </source>
</evidence>
<feature type="domain" description="Major facilitator superfamily (MFS) profile" evidence="9">
    <location>
        <begin position="1"/>
        <end position="399"/>
    </location>
</feature>
<evidence type="ECO:0000256" key="5">
    <source>
        <dbReference type="ARBA" id="ARBA00022989"/>
    </source>
</evidence>
<dbReference type="Proteomes" id="UP000324479">
    <property type="component" value="Unassembled WGS sequence"/>
</dbReference>
<dbReference type="PROSITE" id="PS50850">
    <property type="entry name" value="MFS"/>
    <property type="match status" value="1"/>
</dbReference>
<keyword evidence="11" id="KW-1185">Reference proteome</keyword>
<dbReference type="InterPro" id="IPR020846">
    <property type="entry name" value="MFS_dom"/>
</dbReference>
<dbReference type="InterPro" id="IPR036259">
    <property type="entry name" value="MFS_trans_sf"/>
</dbReference>
<protein>
    <submittedName>
        <fullName evidence="10">MFS transporter</fullName>
    </submittedName>
</protein>
<sequence length="450" mass="47502">MNDNILKVVLTFMVINGAWAGMLGDGGQGIVSICFTVPFMLLSGFAGQVADRNSKRSVTVWVKIAEIPIAMLAGLGFYLQSLPITLLALTALTCQSSFFGPAKYGMIPELVAGKDLSRANGVINMLTNVAVILGTVIAGVASDLYAPSPDKIGLLWLPGALLLTTAVFGLIASIFISPLQAGDKDLVYAANPFSTYIATIREMSKTRLLLVMMAWGYFYLLAGIALFIVPEYTEVLRINHTEASVLMGVLGIAIGLGCAVAGVISGDRIRPRLTLIGATGLVVMFFLLAAIPPWMPNARPMVRVALSNVSLLILLAGFFAGFYIIPLQALLQRLSPDDERGQFLGTANAVSFAFMTVAGVLYSTIRPAFGTQPQHIFYVASGLMLVGAAYFVWKLRGTGLLAATSAGLAADPNAALNEPDAPDKSNDPAPRDEAVAPATTLDHVADASNG</sequence>
<comment type="caution">
    <text evidence="10">The sequence shown here is derived from an EMBL/GenBank/DDBJ whole genome shotgun (WGS) entry which is preliminary data.</text>
</comment>
<dbReference type="PANTHER" id="PTHR43266">
    <property type="entry name" value="MACROLIDE-EFFLUX PROTEIN"/>
    <property type="match status" value="1"/>
</dbReference>
<feature type="transmembrane region" description="Helical" evidence="8">
    <location>
        <begin position="273"/>
        <end position="291"/>
    </location>
</feature>
<evidence type="ECO:0000256" key="2">
    <source>
        <dbReference type="ARBA" id="ARBA00022448"/>
    </source>
</evidence>
<evidence type="ECO:0000256" key="3">
    <source>
        <dbReference type="ARBA" id="ARBA00022475"/>
    </source>
</evidence>
<gene>
    <name evidence="10" type="ORF">FYK55_09085</name>
</gene>
<evidence type="ECO:0000256" key="8">
    <source>
        <dbReference type="SAM" id="Phobius"/>
    </source>
</evidence>
<proteinExistence type="predicted"/>
<evidence type="ECO:0000256" key="7">
    <source>
        <dbReference type="SAM" id="MobiDB-lite"/>
    </source>
</evidence>
<name>A0A5M6DA94_9BACT</name>
<feature type="transmembrane region" description="Helical" evidence="8">
    <location>
        <begin position="154"/>
        <end position="176"/>
    </location>
</feature>
<evidence type="ECO:0000259" key="9">
    <source>
        <dbReference type="PROSITE" id="PS50850"/>
    </source>
</evidence>
<keyword evidence="5 8" id="KW-1133">Transmembrane helix</keyword>
<keyword evidence="6 8" id="KW-0472">Membrane</keyword>
<evidence type="ECO:0000256" key="1">
    <source>
        <dbReference type="ARBA" id="ARBA00004651"/>
    </source>
</evidence>
<dbReference type="PANTHER" id="PTHR43266:SF2">
    <property type="entry name" value="MAJOR FACILITATOR SUPERFAMILY (MFS) PROFILE DOMAIN-CONTAINING PROTEIN"/>
    <property type="match status" value="1"/>
</dbReference>
<feature type="transmembrane region" description="Helical" evidence="8">
    <location>
        <begin position="208"/>
        <end position="229"/>
    </location>
</feature>
<feature type="transmembrane region" description="Helical" evidence="8">
    <location>
        <begin position="30"/>
        <end position="48"/>
    </location>
</feature>
<evidence type="ECO:0000313" key="11">
    <source>
        <dbReference type="Proteomes" id="UP000324479"/>
    </source>
</evidence>
<dbReference type="GO" id="GO:0022857">
    <property type="term" value="F:transmembrane transporter activity"/>
    <property type="evidence" value="ECO:0007669"/>
    <property type="project" value="InterPro"/>
</dbReference>
<feature type="compositionally biased region" description="Basic and acidic residues" evidence="7">
    <location>
        <begin position="421"/>
        <end position="434"/>
    </location>
</feature>
<dbReference type="EMBL" id="VWOX01000004">
    <property type="protein sequence ID" value="KAA5544474.1"/>
    <property type="molecule type" value="Genomic_DNA"/>
</dbReference>
<dbReference type="Pfam" id="PF07690">
    <property type="entry name" value="MFS_1"/>
    <property type="match status" value="1"/>
</dbReference>
<dbReference type="InterPro" id="IPR011701">
    <property type="entry name" value="MFS"/>
</dbReference>
<dbReference type="AlphaFoldDB" id="A0A5M6DA94"/>
<comment type="subcellular location">
    <subcellularLocation>
        <location evidence="1">Cell membrane</location>
        <topology evidence="1">Multi-pass membrane protein</topology>
    </subcellularLocation>
</comment>
<dbReference type="CDD" id="cd06173">
    <property type="entry name" value="MFS_MefA_like"/>
    <property type="match status" value="1"/>
</dbReference>
<dbReference type="SUPFAM" id="SSF103473">
    <property type="entry name" value="MFS general substrate transporter"/>
    <property type="match status" value="1"/>
</dbReference>
<feature type="transmembrane region" description="Helical" evidence="8">
    <location>
        <begin position="60"/>
        <end position="78"/>
    </location>
</feature>
<keyword evidence="4 8" id="KW-0812">Transmembrane</keyword>
<feature type="transmembrane region" description="Helical" evidence="8">
    <location>
        <begin position="311"/>
        <end position="331"/>
    </location>
</feature>
<dbReference type="Gene3D" id="1.20.1250.20">
    <property type="entry name" value="MFS general substrate transporter like domains"/>
    <property type="match status" value="2"/>
</dbReference>
<dbReference type="GO" id="GO:0005886">
    <property type="term" value="C:plasma membrane"/>
    <property type="evidence" value="ECO:0007669"/>
    <property type="project" value="UniProtKB-SubCell"/>
</dbReference>
<evidence type="ECO:0000313" key="10">
    <source>
        <dbReference type="EMBL" id="KAA5544474.1"/>
    </source>
</evidence>
<accession>A0A5M6DA94</accession>
<evidence type="ECO:0000256" key="6">
    <source>
        <dbReference type="ARBA" id="ARBA00023136"/>
    </source>
</evidence>
<feature type="transmembrane region" description="Helical" evidence="8">
    <location>
        <begin position="122"/>
        <end position="142"/>
    </location>
</feature>